<gene>
    <name evidence="11" type="ORF">EV669_102252</name>
</gene>
<evidence type="ECO:0000256" key="4">
    <source>
        <dbReference type="ARBA" id="ARBA00022475"/>
    </source>
</evidence>
<dbReference type="PANTHER" id="PTHR30576">
    <property type="entry name" value="COLANIC BIOSYNTHESIS UDP-GLUCOSE LIPID CARRIER TRANSFERASE"/>
    <property type="match status" value="1"/>
</dbReference>
<name>A0ABY2CZ44_GULMO</name>
<feature type="domain" description="Bacterial sugar transferase" evidence="10">
    <location>
        <begin position="307"/>
        <end position="492"/>
    </location>
</feature>
<evidence type="ECO:0000313" key="12">
    <source>
        <dbReference type="Proteomes" id="UP000294801"/>
    </source>
</evidence>
<dbReference type="Proteomes" id="UP000294801">
    <property type="component" value="Unassembled WGS sequence"/>
</dbReference>
<keyword evidence="8 9" id="KW-0472">Membrane</keyword>
<keyword evidence="7 9" id="KW-1133">Transmembrane helix</keyword>
<dbReference type="NCBIfam" id="TIGR03025">
    <property type="entry name" value="EPS_sugtrans"/>
    <property type="match status" value="1"/>
</dbReference>
<evidence type="ECO:0000256" key="1">
    <source>
        <dbReference type="ARBA" id="ARBA00004141"/>
    </source>
</evidence>
<protein>
    <submittedName>
        <fullName evidence="11">Undecaprenyl-phosphate galactose phosphotransferase</fullName>
    </submittedName>
</protein>
<feature type="transmembrane region" description="Helical" evidence="9">
    <location>
        <begin position="116"/>
        <end position="133"/>
    </location>
</feature>
<dbReference type="NCBIfam" id="TIGR03022">
    <property type="entry name" value="WbaP_sugtrans"/>
    <property type="match status" value="1"/>
</dbReference>
<accession>A0ABY2CZ44</accession>
<organism evidence="11 12">
    <name type="scientific">Gulbenkiania mobilis</name>
    <dbReference type="NCBI Taxonomy" id="397457"/>
    <lineage>
        <taxon>Bacteria</taxon>
        <taxon>Pseudomonadati</taxon>
        <taxon>Pseudomonadota</taxon>
        <taxon>Betaproteobacteria</taxon>
        <taxon>Neisseriales</taxon>
        <taxon>Chromobacteriaceae</taxon>
        <taxon>Gulbenkiania</taxon>
    </lineage>
</organism>
<proteinExistence type="inferred from homology"/>
<reference evidence="11 12" key="1">
    <citation type="submission" date="2019-03" db="EMBL/GenBank/DDBJ databases">
        <title>Genomic Encyclopedia of Type Strains, Phase IV (KMG-IV): sequencing the most valuable type-strain genomes for metagenomic binning, comparative biology and taxonomic classification.</title>
        <authorList>
            <person name="Goeker M."/>
        </authorList>
    </citation>
    <scope>NUCLEOTIDE SEQUENCE [LARGE SCALE GENOMIC DNA]</scope>
    <source>
        <strain evidence="11 12">DSM 18507</strain>
    </source>
</reference>
<evidence type="ECO:0000256" key="3">
    <source>
        <dbReference type="ARBA" id="ARBA00006464"/>
    </source>
</evidence>
<dbReference type="EMBL" id="SMDA01000002">
    <property type="protein sequence ID" value="TCW32953.1"/>
    <property type="molecule type" value="Genomic_DNA"/>
</dbReference>
<comment type="similarity">
    <text evidence="3">Belongs to the bacterial sugar transferase family.</text>
</comment>
<keyword evidence="4" id="KW-1003">Cell membrane</keyword>
<dbReference type="RefSeq" id="WP_165922697.1">
    <property type="nucleotide sequence ID" value="NZ_SMDA01000002.1"/>
</dbReference>
<evidence type="ECO:0000256" key="9">
    <source>
        <dbReference type="SAM" id="Phobius"/>
    </source>
</evidence>
<evidence type="ECO:0000256" key="2">
    <source>
        <dbReference type="ARBA" id="ARBA00004236"/>
    </source>
</evidence>
<evidence type="ECO:0000259" key="10">
    <source>
        <dbReference type="Pfam" id="PF02397"/>
    </source>
</evidence>
<dbReference type="InterPro" id="IPR017475">
    <property type="entry name" value="EPS_sugar_tfrase"/>
</dbReference>
<dbReference type="InterPro" id="IPR003362">
    <property type="entry name" value="Bact_transf"/>
</dbReference>
<evidence type="ECO:0000256" key="5">
    <source>
        <dbReference type="ARBA" id="ARBA00022679"/>
    </source>
</evidence>
<dbReference type="Pfam" id="PF02397">
    <property type="entry name" value="Bac_transf"/>
    <property type="match status" value="1"/>
</dbReference>
<evidence type="ECO:0000313" key="11">
    <source>
        <dbReference type="EMBL" id="TCW32953.1"/>
    </source>
</evidence>
<dbReference type="InterPro" id="IPR017472">
    <property type="entry name" value="Undecaprenyl-P_galact_Ptfrase"/>
</dbReference>
<feature type="transmembrane region" description="Helical" evidence="9">
    <location>
        <begin position="71"/>
        <end position="95"/>
    </location>
</feature>
<feature type="transmembrane region" description="Helical" evidence="9">
    <location>
        <begin position="139"/>
        <end position="158"/>
    </location>
</feature>
<evidence type="ECO:0000256" key="8">
    <source>
        <dbReference type="ARBA" id="ARBA00023136"/>
    </source>
</evidence>
<comment type="caution">
    <text evidence="11">The sequence shown here is derived from an EMBL/GenBank/DDBJ whole genome shotgun (WGS) entry which is preliminary data.</text>
</comment>
<dbReference type="PANTHER" id="PTHR30576:SF4">
    <property type="entry name" value="UNDECAPRENYL-PHOSPHATE GALACTOSE PHOSPHOTRANSFERASE"/>
    <property type="match status" value="1"/>
</dbReference>
<feature type="transmembrane region" description="Helical" evidence="9">
    <location>
        <begin position="38"/>
        <end position="59"/>
    </location>
</feature>
<keyword evidence="5" id="KW-0808">Transferase</keyword>
<evidence type="ECO:0000256" key="6">
    <source>
        <dbReference type="ARBA" id="ARBA00022692"/>
    </source>
</evidence>
<feature type="transmembrane region" description="Helical" evidence="9">
    <location>
        <begin position="309"/>
        <end position="333"/>
    </location>
</feature>
<sequence>MSMPEGTPSLTQINDAVRYLTAGCCPPVSSRRLAAATLFGADLLAWTTAFCLGLLALSLHPHFSELDMERWWQAIGLRQMVGFGGFALVGCILFWRSGHYHERQPFWAETGEVMRTTSILALLYGVFVLVMNLPLSRTVWLAGFLSVLALVPLMRMAARAALCARGHWAIPAVVIGTGPAARSCQRALDGETQLGYRVHAFIESDLAAPGHSPVPGVPLLHWPHDSVETLAGLLRGYHIIYALEPESVPAHPGWLETLSQQFLNLHVVPPVSELPLVSMRPQVFFSHDVLMLRARNNLLDAQAQRFKRLFDIVSSVLLLALALPLLLVIALLIRLEGGPALFGQPRIGREGQLFTCLKFRTMRVDAEAALERLLATDAQAAAEWEAYRKLRNDPRITRVGAFLRKTSLDELPQLFNVLLGEMSLVGPRPRLPDEPACFYYKAVRPGLTGLWQVSGRNLLSYEDRISLDVWYVRNWNLWYDIAILFKTVKVVLFREGAY</sequence>
<keyword evidence="6 9" id="KW-0812">Transmembrane</keyword>
<evidence type="ECO:0000256" key="7">
    <source>
        <dbReference type="ARBA" id="ARBA00022989"/>
    </source>
</evidence>
<comment type="subcellular location">
    <subcellularLocation>
        <location evidence="2">Cell membrane</location>
    </subcellularLocation>
    <subcellularLocation>
        <location evidence="1">Membrane</location>
        <topology evidence="1">Multi-pass membrane protein</topology>
    </subcellularLocation>
</comment>
<keyword evidence="12" id="KW-1185">Reference proteome</keyword>